<dbReference type="Pfam" id="PF13304">
    <property type="entry name" value="AAA_21"/>
    <property type="match status" value="1"/>
</dbReference>
<evidence type="ECO:0000313" key="2">
    <source>
        <dbReference type="EMBL" id="ACD90520.1"/>
    </source>
</evidence>
<dbReference type="InterPro" id="IPR027417">
    <property type="entry name" value="P-loop_NTPase"/>
</dbReference>
<accession>B3ED95</accession>
<evidence type="ECO:0000313" key="3">
    <source>
        <dbReference type="Proteomes" id="UP000008841"/>
    </source>
</evidence>
<gene>
    <name evidence="2" type="ordered locus">Clim_1462</name>
</gene>
<dbReference type="GO" id="GO:0000731">
    <property type="term" value="P:DNA synthesis involved in DNA repair"/>
    <property type="evidence" value="ECO:0007669"/>
    <property type="project" value="TreeGrafter"/>
</dbReference>
<dbReference type="PANTHER" id="PTHR32182">
    <property type="entry name" value="DNA REPLICATION AND REPAIR PROTEIN RECF"/>
    <property type="match status" value="1"/>
</dbReference>
<dbReference type="KEGG" id="cli:Clim_1462"/>
<dbReference type="PANTHER" id="PTHR32182:SF23">
    <property type="entry name" value="ATP BINDING PROTEIN"/>
    <property type="match status" value="1"/>
</dbReference>
<organism evidence="2 3">
    <name type="scientific">Chlorobium limicola (strain DSM 245 / NBRC 103803 / 6330)</name>
    <dbReference type="NCBI Taxonomy" id="290315"/>
    <lineage>
        <taxon>Bacteria</taxon>
        <taxon>Pseudomonadati</taxon>
        <taxon>Chlorobiota</taxon>
        <taxon>Chlorobiia</taxon>
        <taxon>Chlorobiales</taxon>
        <taxon>Chlorobiaceae</taxon>
        <taxon>Chlorobium/Pelodictyon group</taxon>
        <taxon>Chlorobium</taxon>
    </lineage>
</organism>
<protein>
    <submittedName>
        <fullName evidence="2">SMC domain protein</fullName>
    </submittedName>
</protein>
<dbReference type="AlphaFoldDB" id="B3ED95"/>
<dbReference type="InterPro" id="IPR003959">
    <property type="entry name" value="ATPase_AAA_core"/>
</dbReference>
<dbReference type="HOGENOM" id="CLU_033429_1_1_10"/>
<dbReference type="STRING" id="290315.Clim_1462"/>
<sequence>MMKIRTLRLINFRGIEELSLPFESGLTVIAAVNGGGKTTVIDALAMLLSWLTARTRRDSGKGRYIKDVEIKNGAKFSLISAQTSSGEWLIAKSRVGTGGISMSNFTALQDIVRHFRHQLESENSLPVFTCYPVDRAVKDTDLPQRIRTRHEFDPISVYDNLLSSGANFRLFFEWFREREDIENENLRANGILNNVDPLEFLDPQLQAVRSALEQFLPEYHDFRIKRQPLRMVVTKGDQELRIDSLSVGETCFIALIGDIARRLAIANPRKQNPLEGEGVVLIDEIDLHLHPAWQRRAVTNLTKVFPNVQFVVTTHSPQILSEVAPESIRLLYQEDNLIKFTIPRQSIGLNSAEILRELMDDPGINSTVPKRIEEIAAKIDHDEFEAAKELIEKLKVDLKGSIPDIVEAEATIAMLEPERGAGE</sequence>
<proteinExistence type="predicted"/>
<dbReference type="SUPFAM" id="SSF52540">
    <property type="entry name" value="P-loop containing nucleoside triphosphate hydrolases"/>
    <property type="match status" value="1"/>
</dbReference>
<dbReference type="GO" id="GO:0006302">
    <property type="term" value="P:double-strand break repair"/>
    <property type="evidence" value="ECO:0007669"/>
    <property type="project" value="InterPro"/>
</dbReference>
<dbReference type="Proteomes" id="UP000008841">
    <property type="component" value="Chromosome"/>
</dbReference>
<dbReference type="EMBL" id="CP001097">
    <property type="protein sequence ID" value="ACD90520.1"/>
    <property type="molecule type" value="Genomic_DNA"/>
</dbReference>
<name>B3ED95_CHLL2</name>
<dbReference type="GO" id="GO:0016887">
    <property type="term" value="F:ATP hydrolysis activity"/>
    <property type="evidence" value="ECO:0007669"/>
    <property type="project" value="InterPro"/>
</dbReference>
<reference evidence="2 3" key="1">
    <citation type="submission" date="2008-05" db="EMBL/GenBank/DDBJ databases">
        <title>Complete sequence of Chlorobium limicola DSM 245.</title>
        <authorList>
            <consortium name="US DOE Joint Genome Institute"/>
            <person name="Lucas S."/>
            <person name="Copeland A."/>
            <person name="Lapidus A."/>
            <person name="Glavina del Rio T."/>
            <person name="Dalin E."/>
            <person name="Tice H."/>
            <person name="Bruce D."/>
            <person name="Goodwin L."/>
            <person name="Pitluck S."/>
            <person name="Schmutz J."/>
            <person name="Larimer F."/>
            <person name="Land M."/>
            <person name="Hauser L."/>
            <person name="Kyrpides N."/>
            <person name="Ovchinnikova G."/>
            <person name="Zhao F."/>
            <person name="Li T."/>
            <person name="Liu Z."/>
            <person name="Overmann J."/>
            <person name="Bryant D.A."/>
            <person name="Richardson P."/>
        </authorList>
    </citation>
    <scope>NUCLEOTIDE SEQUENCE [LARGE SCALE GENOMIC DNA]</scope>
    <source>
        <strain evidence="3">DSM 245 / NBRC 103803 / 6330</strain>
    </source>
</reference>
<dbReference type="eggNOG" id="COG3950">
    <property type="taxonomic scope" value="Bacteria"/>
</dbReference>
<evidence type="ECO:0000259" key="1">
    <source>
        <dbReference type="Pfam" id="PF13304"/>
    </source>
</evidence>
<feature type="domain" description="ATPase AAA-type core" evidence="1">
    <location>
        <begin position="33"/>
        <end position="321"/>
    </location>
</feature>
<dbReference type="Gene3D" id="3.40.50.300">
    <property type="entry name" value="P-loop containing nucleotide triphosphate hydrolases"/>
    <property type="match status" value="1"/>
</dbReference>